<proteinExistence type="predicted"/>
<dbReference type="RefSeq" id="WP_184195287.1">
    <property type="nucleotide sequence ID" value="NZ_JACHGW010000002.1"/>
</dbReference>
<comment type="caution">
    <text evidence="2">The sequence shown here is derived from an EMBL/GenBank/DDBJ whole genome shotgun (WGS) entry which is preliminary data.</text>
</comment>
<keyword evidence="1" id="KW-1133">Transmembrane helix</keyword>
<keyword evidence="1" id="KW-0472">Membrane</keyword>
<accession>A0A7W9W6B2</accession>
<gene>
    <name evidence="2" type="ORF">HNQ39_002194</name>
</gene>
<reference evidence="2 3" key="1">
    <citation type="submission" date="2020-08" db="EMBL/GenBank/DDBJ databases">
        <title>Genomic Encyclopedia of Type Strains, Phase IV (KMG-IV): sequencing the most valuable type-strain genomes for metagenomic binning, comparative biology and taxonomic classification.</title>
        <authorList>
            <person name="Goeker M."/>
        </authorList>
    </citation>
    <scope>NUCLEOTIDE SEQUENCE [LARGE SCALE GENOMIC DNA]</scope>
    <source>
        <strain evidence="2 3">DSM 23562</strain>
    </source>
</reference>
<keyword evidence="3" id="KW-1185">Reference proteome</keyword>
<evidence type="ECO:0000313" key="3">
    <source>
        <dbReference type="Proteomes" id="UP000520814"/>
    </source>
</evidence>
<protein>
    <submittedName>
        <fullName evidence="2">Uncharacterized protein</fullName>
    </submittedName>
</protein>
<name>A0A7W9W6B2_ARMRO</name>
<evidence type="ECO:0000313" key="2">
    <source>
        <dbReference type="EMBL" id="MBB6050403.1"/>
    </source>
</evidence>
<dbReference type="AlphaFoldDB" id="A0A7W9W6B2"/>
<dbReference type="Proteomes" id="UP000520814">
    <property type="component" value="Unassembled WGS sequence"/>
</dbReference>
<organism evidence="2 3">
    <name type="scientific">Armatimonas rosea</name>
    <dbReference type="NCBI Taxonomy" id="685828"/>
    <lineage>
        <taxon>Bacteria</taxon>
        <taxon>Bacillati</taxon>
        <taxon>Armatimonadota</taxon>
        <taxon>Armatimonadia</taxon>
        <taxon>Armatimonadales</taxon>
        <taxon>Armatimonadaceae</taxon>
        <taxon>Armatimonas</taxon>
    </lineage>
</organism>
<evidence type="ECO:0000256" key="1">
    <source>
        <dbReference type="SAM" id="Phobius"/>
    </source>
</evidence>
<dbReference type="EMBL" id="JACHGW010000002">
    <property type="protein sequence ID" value="MBB6050403.1"/>
    <property type="molecule type" value="Genomic_DNA"/>
</dbReference>
<feature type="transmembrane region" description="Helical" evidence="1">
    <location>
        <begin position="48"/>
        <end position="66"/>
    </location>
</feature>
<feature type="transmembrane region" description="Helical" evidence="1">
    <location>
        <begin position="98"/>
        <end position="117"/>
    </location>
</feature>
<keyword evidence="1" id="KW-0812">Transmembrane</keyword>
<sequence length="126" mass="14551">MMDCLQLSFWLTAGLFLGLALVFTEHPWMLPRLVRYTRYQLRLAKLRLRLYTWLLTGVALLFAASYGEALFTLDWLLNPLSRLLVIGSALVSAWLTNFWILVCAILLCSLALAWPAFRRDLLKKMS</sequence>